<dbReference type="RefSeq" id="WP_150065957.1">
    <property type="nucleotide sequence ID" value="NZ_JBEPDJ010000003.1"/>
</dbReference>
<sequence length="281" mass="30198">MVAVTVTVARRRSVSVVVHLVLAVVALAFLAPLLWLLTAAFDADAALTAKVPENFTLDNFAQVLTWEQSGRPLWNGLLMCGGAALISVVAAVLCAYPLSRYQLRFRRPFLYVVLFASGLPITAVMVPVYSMFVQLELIDSMFGTTLFLAATSLPIAIWMTKNFMDGVPISLEEAAWVDGASAMQALRTIVLPLIVPGTSVVAIFTFITAWGNFFVPFVLLLDPTAQPASVGVFTFFGQGGLIAYGQLAAYSILYTTPVIVLYLLVSRALGGAFNLAGAIKH</sequence>
<feature type="transmembrane region" description="Helical" evidence="7">
    <location>
        <begin position="193"/>
        <end position="221"/>
    </location>
</feature>
<evidence type="ECO:0000313" key="9">
    <source>
        <dbReference type="EMBL" id="KAA5836301.1"/>
    </source>
</evidence>
<evidence type="ECO:0000313" key="10">
    <source>
        <dbReference type="Proteomes" id="UP000323946"/>
    </source>
</evidence>
<dbReference type="EMBL" id="VWPH01000003">
    <property type="protein sequence ID" value="KAA5836301.1"/>
    <property type="molecule type" value="Genomic_DNA"/>
</dbReference>
<dbReference type="InterPro" id="IPR035906">
    <property type="entry name" value="MetI-like_sf"/>
</dbReference>
<feature type="transmembrane region" description="Helical" evidence="7">
    <location>
        <begin position="108"/>
        <end position="129"/>
    </location>
</feature>
<comment type="subcellular location">
    <subcellularLocation>
        <location evidence="1 7">Cell membrane</location>
        <topology evidence="1 7">Multi-pass membrane protein</topology>
    </subcellularLocation>
</comment>
<evidence type="ECO:0000256" key="2">
    <source>
        <dbReference type="ARBA" id="ARBA00022448"/>
    </source>
</evidence>
<keyword evidence="4 7" id="KW-0812">Transmembrane</keyword>
<gene>
    <name evidence="9" type="ORF">F1721_08325</name>
</gene>
<feature type="transmembrane region" description="Helical" evidence="7">
    <location>
        <begin position="16"/>
        <end position="37"/>
    </location>
</feature>
<evidence type="ECO:0000256" key="1">
    <source>
        <dbReference type="ARBA" id="ARBA00004651"/>
    </source>
</evidence>
<comment type="caution">
    <text evidence="9">The sequence shown here is derived from an EMBL/GenBank/DDBJ whole genome shotgun (WGS) entry which is preliminary data.</text>
</comment>
<keyword evidence="2 7" id="KW-0813">Transport</keyword>
<feature type="transmembrane region" description="Helical" evidence="7">
    <location>
        <begin position="241"/>
        <end position="265"/>
    </location>
</feature>
<keyword evidence="5 7" id="KW-1133">Transmembrane helix</keyword>
<dbReference type="SMR" id="A0A5M7C9A7"/>
<accession>A0A5M7C9A7</accession>
<keyword evidence="3" id="KW-1003">Cell membrane</keyword>
<evidence type="ECO:0000256" key="4">
    <source>
        <dbReference type="ARBA" id="ARBA00022692"/>
    </source>
</evidence>
<dbReference type="PANTHER" id="PTHR32243:SF18">
    <property type="entry name" value="INNER MEMBRANE ABC TRANSPORTER PERMEASE PROTEIN YCJP"/>
    <property type="match status" value="1"/>
</dbReference>
<dbReference type="PROSITE" id="PS50928">
    <property type="entry name" value="ABC_TM1"/>
    <property type="match status" value="1"/>
</dbReference>
<dbReference type="CDD" id="cd06261">
    <property type="entry name" value="TM_PBP2"/>
    <property type="match status" value="1"/>
</dbReference>
<feature type="transmembrane region" description="Helical" evidence="7">
    <location>
        <begin position="141"/>
        <end position="160"/>
    </location>
</feature>
<evidence type="ECO:0000256" key="6">
    <source>
        <dbReference type="ARBA" id="ARBA00023136"/>
    </source>
</evidence>
<evidence type="ECO:0000256" key="7">
    <source>
        <dbReference type="RuleBase" id="RU363032"/>
    </source>
</evidence>
<dbReference type="Pfam" id="PF00528">
    <property type="entry name" value="BPD_transp_1"/>
    <property type="match status" value="1"/>
</dbReference>
<dbReference type="InterPro" id="IPR000515">
    <property type="entry name" value="MetI-like"/>
</dbReference>
<dbReference type="PANTHER" id="PTHR32243">
    <property type="entry name" value="MALTOSE TRANSPORT SYSTEM PERMEASE-RELATED"/>
    <property type="match status" value="1"/>
</dbReference>
<name>A0A5M7C9A7_SACHI</name>
<feature type="transmembrane region" description="Helical" evidence="7">
    <location>
        <begin position="73"/>
        <end position="96"/>
    </location>
</feature>
<evidence type="ECO:0000259" key="8">
    <source>
        <dbReference type="PROSITE" id="PS50928"/>
    </source>
</evidence>
<dbReference type="GO" id="GO:0055085">
    <property type="term" value="P:transmembrane transport"/>
    <property type="evidence" value="ECO:0007669"/>
    <property type="project" value="InterPro"/>
</dbReference>
<dbReference type="AlphaFoldDB" id="A0A5M7C9A7"/>
<reference evidence="9 10" key="1">
    <citation type="submission" date="2019-09" db="EMBL/GenBank/DDBJ databases">
        <title>Draft genome sequence of the thermophilic Saccharopolyspora hirsuta VKM Ac-666T.</title>
        <authorList>
            <person name="Lobastova T.G."/>
            <person name="Fokina V."/>
            <person name="Bragin E.Y."/>
            <person name="Shtratnikova V.Y."/>
            <person name="Starodumova I.P."/>
            <person name="Tarlachkov S.V."/>
            <person name="Donova M.V."/>
        </authorList>
    </citation>
    <scope>NUCLEOTIDE SEQUENCE [LARGE SCALE GENOMIC DNA]</scope>
    <source>
        <strain evidence="9 10">VKM Ac-666</strain>
    </source>
</reference>
<protein>
    <submittedName>
        <fullName evidence="9">Carbohydrate ABC transporter permease</fullName>
    </submittedName>
</protein>
<dbReference type="GO" id="GO:0005886">
    <property type="term" value="C:plasma membrane"/>
    <property type="evidence" value="ECO:0007669"/>
    <property type="project" value="UniProtKB-SubCell"/>
</dbReference>
<keyword evidence="6 7" id="KW-0472">Membrane</keyword>
<dbReference type="Proteomes" id="UP000323946">
    <property type="component" value="Unassembled WGS sequence"/>
</dbReference>
<dbReference type="OrthoDB" id="3228189at2"/>
<dbReference type="Gene3D" id="1.10.3720.10">
    <property type="entry name" value="MetI-like"/>
    <property type="match status" value="1"/>
</dbReference>
<organism evidence="9 10">
    <name type="scientific">Saccharopolyspora hirsuta</name>
    <dbReference type="NCBI Taxonomy" id="1837"/>
    <lineage>
        <taxon>Bacteria</taxon>
        <taxon>Bacillati</taxon>
        <taxon>Actinomycetota</taxon>
        <taxon>Actinomycetes</taxon>
        <taxon>Pseudonocardiales</taxon>
        <taxon>Pseudonocardiaceae</taxon>
        <taxon>Saccharopolyspora</taxon>
    </lineage>
</organism>
<feature type="domain" description="ABC transmembrane type-1" evidence="8">
    <location>
        <begin position="73"/>
        <end position="265"/>
    </location>
</feature>
<evidence type="ECO:0000256" key="3">
    <source>
        <dbReference type="ARBA" id="ARBA00022475"/>
    </source>
</evidence>
<evidence type="ECO:0000256" key="5">
    <source>
        <dbReference type="ARBA" id="ARBA00022989"/>
    </source>
</evidence>
<comment type="similarity">
    <text evidence="7">Belongs to the binding-protein-dependent transport system permease family.</text>
</comment>
<keyword evidence="10" id="KW-1185">Reference proteome</keyword>
<dbReference type="InterPro" id="IPR050901">
    <property type="entry name" value="BP-dep_ABC_trans_perm"/>
</dbReference>
<proteinExistence type="inferred from homology"/>
<dbReference type="SUPFAM" id="SSF161098">
    <property type="entry name" value="MetI-like"/>
    <property type="match status" value="1"/>
</dbReference>